<keyword evidence="3 7" id="KW-0812">Transmembrane</keyword>
<feature type="transmembrane region" description="Helical" evidence="7">
    <location>
        <begin position="319"/>
        <end position="339"/>
    </location>
</feature>
<evidence type="ECO:0000256" key="1">
    <source>
        <dbReference type="ARBA" id="ARBA00004141"/>
    </source>
</evidence>
<evidence type="ECO:0000256" key="3">
    <source>
        <dbReference type="ARBA" id="ARBA00022692"/>
    </source>
</evidence>
<dbReference type="EC" id="3.4.21.-" evidence="9"/>
<proteinExistence type="inferred from homology"/>
<evidence type="ECO:0000256" key="7">
    <source>
        <dbReference type="SAM" id="Phobius"/>
    </source>
</evidence>
<feature type="transmembrane region" description="Helical" evidence="7">
    <location>
        <begin position="295"/>
        <end position="313"/>
    </location>
</feature>
<feature type="transmembrane region" description="Helical" evidence="7">
    <location>
        <begin position="148"/>
        <end position="166"/>
    </location>
</feature>
<comment type="subcellular location">
    <subcellularLocation>
        <location evidence="1">Membrane</location>
        <topology evidence="1">Multi-pass membrane protein</topology>
    </subcellularLocation>
</comment>
<dbReference type="Proteomes" id="UP001449657">
    <property type="component" value="Chromosome"/>
</dbReference>
<dbReference type="PANTHER" id="PTHR43731:SF14">
    <property type="entry name" value="PRESENILIN-ASSOCIATED RHOMBOID-LIKE PROTEIN, MITOCHONDRIAL"/>
    <property type="match status" value="1"/>
</dbReference>
<keyword evidence="6 7" id="KW-0472">Membrane</keyword>
<evidence type="ECO:0000313" key="10">
    <source>
        <dbReference type="Proteomes" id="UP001449657"/>
    </source>
</evidence>
<feature type="transmembrane region" description="Helical" evidence="7">
    <location>
        <begin position="351"/>
        <end position="370"/>
    </location>
</feature>
<dbReference type="RefSeq" id="WP_341841975.1">
    <property type="nucleotide sequence ID" value="NZ_CP149792.1"/>
</dbReference>
<feature type="transmembrane region" description="Helical" evidence="7">
    <location>
        <begin position="238"/>
        <end position="259"/>
    </location>
</feature>
<comment type="similarity">
    <text evidence="2">Belongs to the peptidase S54 family.</text>
</comment>
<dbReference type="Gene3D" id="1.20.1540.10">
    <property type="entry name" value="Rhomboid-like"/>
    <property type="match status" value="1"/>
</dbReference>
<name>A0ABZ2Z7P1_9BACT</name>
<evidence type="ECO:0000256" key="5">
    <source>
        <dbReference type="ARBA" id="ARBA00022989"/>
    </source>
</evidence>
<keyword evidence="5 7" id="KW-1133">Transmembrane helix</keyword>
<feature type="domain" description="Peptidase S54 rhomboid" evidence="8">
    <location>
        <begin position="200"/>
        <end position="335"/>
    </location>
</feature>
<keyword evidence="9" id="KW-0645">Protease</keyword>
<evidence type="ECO:0000313" key="9">
    <source>
        <dbReference type="EMBL" id="WZN47332.1"/>
    </source>
</evidence>
<protein>
    <submittedName>
        <fullName evidence="9">Rhomboid family intramembrane serine protease</fullName>
        <ecNumber evidence="9">3.4.21.-</ecNumber>
    </submittedName>
</protein>
<dbReference type="InterPro" id="IPR050925">
    <property type="entry name" value="Rhomboid_protease_S54"/>
</dbReference>
<evidence type="ECO:0000256" key="6">
    <source>
        <dbReference type="ARBA" id="ARBA00023136"/>
    </source>
</evidence>
<dbReference type="GO" id="GO:0006508">
    <property type="term" value="P:proteolysis"/>
    <property type="evidence" value="ECO:0007669"/>
    <property type="project" value="UniProtKB-KW"/>
</dbReference>
<reference evidence="9 10" key="1">
    <citation type="submission" date="2024-03" db="EMBL/GenBank/DDBJ databases">
        <title>Chitinophaga caseinilytica sp. nov., a casein hydrolysing bacterium isolated from forest soil.</title>
        <authorList>
            <person name="Lee D.S."/>
            <person name="Han D.M."/>
            <person name="Baek J.H."/>
            <person name="Choi D.G."/>
            <person name="Jeon J.H."/>
            <person name="Jeon C.O."/>
        </authorList>
    </citation>
    <scope>NUCLEOTIDE SEQUENCE [LARGE SCALE GENOMIC DNA]</scope>
    <source>
        <strain evidence="9 10">KACC 19118</strain>
    </source>
</reference>
<dbReference type="InterPro" id="IPR035952">
    <property type="entry name" value="Rhomboid-like_sf"/>
</dbReference>
<evidence type="ECO:0000256" key="4">
    <source>
        <dbReference type="ARBA" id="ARBA00022801"/>
    </source>
</evidence>
<dbReference type="InterPro" id="IPR022764">
    <property type="entry name" value="Peptidase_S54_rhomboid_dom"/>
</dbReference>
<gene>
    <name evidence="9" type="ORF">WJU22_03960</name>
</gene>
<keyword evidence="4 9" id="KW-0378">Hydrolase</keyword>
<feature type="transmembrane region" description="Helical" evidence="7">
    <location>
        <begin position="265"/>
        <end position="283"/>
    </location>
</feature>
<keyword evidence="10" id="KW-1185">Reference proteome</keyword>
<dbReference type="Pfam" id="PF01694">
    <property type="entry name" value="Rhomboid"/>
    <property type="match status" value="1"/>
</dbReference>
<dbReference type="PANTHER" id="PTHR43731">
    <property type="entry name" value="RHOMBOID PROTEASE"/>
    <property type="match status" value="1"/>
</dbReference>
<evidence type="ECO:0000259" key="8">
    <source>
        <dbReference type="Pfam" id="PF01694"/>
    </source>
</evidence>
<sequence>MIGFPPRYSTYASLSHRSTEERLVLFWLAAESLEWEVGTATPDSLTAFTHFSLKSWNEQVSIDFSQEEIELFSVSTGVQVLDFGRNRQNVIRLLRALHSIDAAIAPEELEAAILERRHLIRPEGETVHLTRSRRVVNGFTQVFKPVKGYFVTPILIVLNALIFLITTNKWLFPQSSGWTPAGEALNAVGANYKPLTLFGEPWRLVSAGFLHANGFHLFFNMYAVMMCGIYLEPLLGRARFALVYLLTGIGGALAGLWWYDITPSLGASASVFGLFGFILALLLHKFIEPRERKALLVSIGIYLVMNLASIFFSTNYDHAAHFGGLFCGLLMGLLWLPGLRPTASANRKTGFTVLGLAVCGAIFSAAYFLAPRDVNVYLEKRTKMDENYLMASGAYTARTNEERMKWLKNYAIYYMDENLRIMDEVDKLHLAQDSRRQNRILRKIYTTQKQLFVWNYKTLSEGKNPYDTEILRALKQLDSLQQQLDY</sequence>
<accession>A0ABZ2Z7P1</accession>
<feature type="transmembrane region" description="Helical" evidence="7">
    <location>
        <begin position="209"/>
        <end position="231"/>
    </location>
</feature>
<evidence type="ECO:0000256" key="2">
    <source>
        <dbReference type="ARBA" id="ARBA00009045"/>
    </source>
</evidence>
<dbReference type="SUPFAM" id="SSF144091">
    <property type="entry name" value="Rhomboid-like"/>
    <property type="match status" value="1"/>
</dbReference>
<organism evidence="9 10">
    <name type="scientific">Chitinophaga caseinilytica</name>
    <dbReference type="NCBI Taxonomy" id="2267521"/>
    <lineage>
        <taxon>Bacteria</taxon>
        <taxon>Pseudomonadati</taxon>
        <taxon>Bacteroidota</taxon>
        <taxon>Chitinophagia</taxon>
        <taxon>Chitinophagales</taxon>
        <taxon>Chitinophagaceae</taxon>
        <taxon>Chitinophaga</taxon>
    </lineage>
</organism>
<dbReference type="EMBL" id="CP150096">
    <property type="protein sequence ID" value="WZN47332.1"/>
    <property type="molecule type" value="Genomic_DNA"/>
</dbReference>
<dbReference type="GO" id="GO:0008233">
    <property type="term" value="F:peptidase activity"/>
    <property type="evidence" value="ECO:0007669"/>
    <property type="project" value="UniProtKB-KW"/>
</dbReference>